<proteinExistence type="predicted"/>
<dbReference type="GO" id="GO:0000287">
    <property type="term" value="F:magnesium ion binding"/>
    <property type="evidence" value="ECO:0007669"/>
    <property type="project" value="TreeGrafter"/>
</dbReference>
<dbReference type="PANTHER" id="PTHR10000:SF8">
    <property type="entry name" value="HAD SUPERFAMILY HYDROLASE-LIKE, TYPE 3"/>
    <property type="match status" value="1"/>
</dbReference>
<reference evidence="1" key="1">
    <citation type="submission" date="2020-10" db="EMBL/GenBank/DDBJ databases">
        <title>Ca. Dormibacterota MAGs.</title>
        <authorList>
            <person name="Montgomery K."/>
        </authorList>
    </citation>
    <scope>NUCLEOTIDE SEQUENCE [LARGE SCALE GENOMIC DNA]</scope>
    <source>
        <strain evidence="1">SC8812_S17_10</strain>
    </source>
</reference>
<name>A0A934K8F3_9BACT</name>
<dbReference type="InterPro" id="IPR023214">
    <property type="entry name" value="HAD_sf"/>
</dbReference>
<comment type="caution">
    <text evidence="1">The sequence shown here is derived from an EMBL/GenBank/DDBJ whole genome shotgun (WGS) entry which is preliminary data.</text>
</comment>
<dbReference type="GO" id="GO:0016791">
    <property type="term" value="F:phosphatase activity"/>
    <property type="evidence" value="ECO:0007669"/>
    <property type="project" value="TreeGrafter"/>
</dbReference>
<dbReference type="Gene3D" id="3.90.1070.10">
    <property type="match status" value="1"/>
</dbReference>
<dbReference type="Gene3D" id="3.40.50.1000">
    <property type="entry name" value="HAD superfamily/HAD-like"/>
    <property type="match status" value="1"/>
</dbReference>
<dbReference type="PANTHER" id="PTHR10000">
    <property type="entry name" value="PHOSPHOSERINE PHOSPHATASE"/>
    <property type="match status" value="1"/>
</dbReference>
<dbReference type="Proteomes" id="UP000612893">
    <property type="component" value="Unassembled WGS sequence"/>
</dbReference>
<evidence type="ECO:0000313" key="1">
    <source>
        <dbReference type="EMBL" id="MBJ7598411.1"/>
    </source>
</evidence>
<dbReference type="InterPro" id="IPR036412">
    <property type="entry name" value="HAD-like_sf"/>
</dbReference>
<accession>A0A934K8F3</accession>
<protein>
    <submittedName>
        <fullName evidence="1">HAD family phosphatase</fullName>
    </submittedName>
</protein>
<dbReference type="EMBL" id="JAEKNR010000106">
    <property type="protein sequence ID" value="MBJ7598411.1"/>
    <property type="molecule type" value="Genomic_DNA"/>
</dbReference>
<sequence>MRAGPQSRPGHFRALAADYDGTLAEAGTVSPSTLGALRRLKSGGLRLLLVTGRHLEDLQGAFPGLGICDLVVAENGALVFTPPAGRITPLAPPPAADLIQELERRGVAFTVGRSVVATVRAFEQPVREAIGMLRLDVQLNFNKDALMLLPAGVDKRSGLLAALGRLEVSPEQVVGVGDGENDLPFLRACGRSVAVANAVPALRNAADVVTAGERGDGVQELIRLLLADTRTAPPG</sequence>
<evidence type="ECO:0000313" key="2">
    <source>
        <dbReference type="Proteomes" id="UP000612893"/>
    </source>
</evidence>
<dbReference type="Pfam" id="PF08282">
    <property type="entry name" value="Hydrolase_3"/>
    <property type="match status" value="2"/>
</dbReference>
<keyword evidence="2" id="KW-1185">Reference proteome</keyword>
<gene>
    <name evidence="1" type="ORF">JF922_10040</name>
</gene>
<dbReference type="AlphaFoldDB" id="A0A934K8F3"/>
<dbReference type="RefSeq" id="WP_338201401.1">
    <property type="nucleotide sequence ID" value="NZ_JAEKNR010000106.1"/>
</dbReference>
<dbReference type="GO" id="GO:0005829">
    <property type="term" value="C:cytosol"/>
    <property type="evidence" value="ECO:0007669"/>
    <property type="project" value="TreeGrafter"/>
</dbReference>
<dbReference type="SUPFAM" id="SSF56784">
    <property type="entry name" value="HAD-like"/>
    <property type="match status" value="1"/>
</dbReference>
<organism evidence="1 2">
    <name type="scientific">Candidatus Nephthysia bennettiae</name>
    <dbReference type="NCBI Taxonomy" id="3127016"/>
    <lineage>
        <taxon>Bacteria</taxon>
        <taxon>Bacillati</taxon>
        <taxon>Candidatus Dormiibacterota</taxon>
        <taxon>Candidatus Dormibacteria</taxon>
        <taxon>Candidatus Dormibacterales</taxon>
        <taxon>Candidatus Dormibacteraceae</taxon>
        <taxon>Candidatus Nephthysia</taxon>
    </lineage>
</organism>